<sequence length="58" mass="6617">MRSPAIGMRQNARRSSDRNNYYEYTFIEADDSGFGRVPVALVDGVPMRAVEHCNVRLQ</sequence>
<evidence type="ECO:0000313" key="2">
    <source>
        <dbReference type="Proteomes" id="UP001264340"/>
    </source>
</evidence>
<keyword evidence="2" id="KW-1185">Reference proteome</keyword>
<gene>
    <name evidence="1" type="ORF">J2804_001597</name>
</gene>
<protein>
    <submittedName>
        <fullName evidence="1">Uncharacterized protein</fullName>
    </submittedName>
</protein>
<name>A0ABU1LN98_9BURK</name>
<comment type="caution">
    <text evidence="1">The sequence shown here is derived from an EMBL/GenBank/DDBJ whole genome shotgun (WGS) entry which is preliminary data.</text>
</comment>
<reference evidence="1 2" key="1">
    <citation type="submission" date="2023-07" db="EMBL/GenBank/DDBJ databases">
        <title>Sorghum-associated microbial communities from plants grown in Nebraska, USA.</title>
        <authorList>
            <person name="Schachtman D."/>
        </authorList>
    </citation>
    <scope>NUCLEOTIDE SEQUENCE [LARGE SCALE GENOMIC DNA]</scope>
    <source>
        <strain evidence="1 2">DS1316</strain>
    </source>
</reference>
<dbReference type="Proteomes" id="UP001264340">
    <property type="component" value="Unassembled WGS sequence"/>
</dbReference>
<dbReference type="EMBL" id="JAVDRP010000003">
    <property type="protein sequence ID" value="MDR6408204.1"/>
    <property type="molecule type" value="Genomic_DNA"/>
</dbReference>
<evidence type="ECO:0000313" key="1">
    <source>
        <dbReference type="EMBL" id="MDR6408204.1"/>
    </source>
</evidence>
<proteinExistence type="predicted"/>
<organism evidence="1 2">
    <name type="scientific">Paraburkholderia terricola</name>
    <dbReference type="NCBI Taxonomy" id="169427"/>
    <lineage>
        <taxon>Bacteria</taxon>
        <taxon>Pseudomonadati</taxon>
        <taxon>Pseudomonadota</taxon>
        <taxon>Betaproteobacteria</taxon>
        <taxon>Burkholderiales</taxon>
        <taxon>Burkholderiaceae</taxon>
        <taxon>Paraburkholderia</taxon>
    </lineage>
</organism>
<accession>A0ABU1LN98</accession>